<dbReference type="PANTHER" id="PTHR31973">
    <property type="entry name" value="POLYPROTEIN, PUTATIVE-RELATED"/>
    <property type="match status" value="1"/>
</dbReference>
<sequence>MVEMECKDSWMWFLNLLVKDLNIRHEGAGWTFISDKHKGYYLHLMSDGGPAWACAKATTMASFTKEMVLMNRMDPGAYEWLTNPEGPTKHWSRSHFNTNLKFDILLNNLCESFNAFVLGARGKPIISCLEEIRVKLMKRIHMSRAKMMSYESNIFPKPRYILEKNKVKAVTNCIPCGSSGPQIEVESAGGRKQACC</sequence>
<keyword evidence="2" id="KW-1185">Reference proteome</keyword>
<evidence type="ECO:0000313" key="1">
    <source>
        <dbReference type="EMBL" id="KAK9911744.1"/>
    </source>
</evidence>
<evidence type="ECO:0000313" key="2">
    <source>
        <dbReference type="Proteomes" id="UP001457282"/>
    </source>
</evidence>
<comment type="caution">
    <text evidence="1">The sequence shown here is derived from an EMBL/GenBank/DDBJ whole genome shotgun (WGS) entry which is preliminary data.</text>
</comment>
<gene>
    <name evidence="1" type="ORF">M0R45_035636</name>
</gene>
<name>A0AAW1VW97_RUBAR</name>
<proteinExistence type="predicted"/>
<dbReference type="PANTHER" id="PTHR31973:SF187">
    <property type="entry name" value="MUTATOR TRANSPOSASE MUDRA PROTEIN"/>
    <property type="match status" value="1"/>
</dbReference>
<organism evidence="1 2">
    <name type="scientific">Rubus argutus</name>
    <name type="common">Southern blackberry</name>
    <dbReference type="NCBI Taxonomy" id="59490"/>
    <lineage>
        <taxon>Eukaryota</taxon>
        <taxon>Viridiplantae</taxon>
        <taxon>Streptophyta</taxon>
        <taxon>Embryophyta</taxon>
        <taxon>Tracheophyta</taxon>
        <taxon>Spermatophyta</taxon>
        <taxon>Magnoliopsida</taxon>
        <taxon>eudicotyledons</taxon>
        <taxon>Gunneridae</taxon>
        <taxon>Pentapetalae</taxon>
        <taxon>rosids</taxon>
        <taxon>fabids</taxon>
        <taxon>Rosales</taxon>
        <taxon>Rosaceae</taxon>
        <taxon>Rosoideae</taxon>
        <taxon>Rosoideae incertae sedis</taxon>
        <taxon>Rubus</taxon>
    </lineage>
</organism>
<protein>
    <submittedName>
        <fullName evidence="1">Uncharacterized protein</fullName>
    </submittedName>
</protein>
<dbReference type="EMBL" id="JBEDUW010000007">
    <property type="protein sequence ID" value="KAK9911744.1"/>
    <property type="molecule type" value="Genomic_DNA"/>
</dbReference>
<reference evidence="1 2" key="1">
    <citation type="journal article" date="2023" name="G3 (Bethesda)">
        <title>A chromosome-length genome assembly and annotation of blackberry (Rubus argutus, cv. 'Hillquist').</title>
        <authorList>
            <person name="Bruna T."/>
            <person name="Aryal R."/>
            <person name="Dudchenko O."/>
            <person name="Sargent D.J."/>
            <person name="Mead D."/>
            <person name="Buti M."/>
            <person name="Cavallini A."/>
            <person name="Hytonen T."/>
            <person name="Andres J."/>
            <person name="Pham M."/>
            <person name="Weisz D."/>
            <person name="Mascagni F."/>
            <person name="Usai G."/>
            <person name="Natali L."/>
            <person name="Bassil N."/>
            <person name="Fernandez G.E."/>
            <person name="Lomsadze A."/>
            <person name="Armour M."/>
            <person name="Olukolu B."/>
            <person name="Poorten T."/>
            <person name="Britton C."/>
            <person name="Davik J."/>
            <person name="Ashrafi H."/>
            <person name="Aiden E.L."/>
            <person name="Borodovsky M."/>
            <person name="Worthington M."/>
        </authorList>
    </citation>
    <scope>NUCLEOTIDE SEQUENCE [LARGE SCALE GENOMIC DNA]</scope>
    <source>
        <strain evidence="1">PI 553951</strain>
    </source>
</reference>
<dbReference type="AlphaFoldDB" id="A0AAW1VW97"/>
<accession>A0AAW1VW97</accession>
<dbReference type="Proteomes" id="UP001457282">
    <property type="component" value="Unassembled WGS sequence"/>
</dbReference>